<evidence type="ECO:0000313" key="6">
    <source>
        <dbReference type="Proteomes" id="UP000316993"/>
    </source>
</evidence>
<dbReference type="EMBL" id="VFPV01000002">
    <property type="protein sequence ID" value="TQN03046.1"/>
    <property type="molecule type" value="Genomic_DNA"/>
</dbReference>
<dbReference type="PANTHER" id="PTHR30093:SF34">
    <property type="entry name" value="PREPILIN PEPTIDASE-DEPENDENT PROTEIN D"/>
    <property type="match status" value="1"/>
</dbReference>
<feature type="transmembrane region" description="Helical" evidence="4">
    <location>
        <begin position="7"/>
        <end position="31"/>
    </location>
</feature>
<dbReference type="GO" id="GO:0007155">
    <property type="term" value="P:cell adhesion"/>
    <property type="evidence" value="ECO:0007669"/>
    <property type="project" value="InterPro"/>
</dbReference>
<keyword evidence="4" id="KW-0812">Transmembrane</keyword>
<evidence type="ECO:0000313" key="5">
    <source>
        <dbReference type="EMBL" id="TQN03046.1"/>
    </source>
</evidence>
<comment type="caution">
    <text evidence="5">The sequence shown here is derived from an EMBL/GenBank/DDBJ whole genome shotgun (WGS) entry which is preliminary data.</text>
</comment>
<gene>
    <name evidence="5" type="ORF">BDD18_1699</name>
</gene>
<organism evidence="5 6">
    <name type="scientific">Acidovorax temperans</name>
    <dbReference type="NCBI Taxonomy" id="80878"/>
    <lineage>
        <taxon>Bacteria</taxon>
        <taxon>Pseudomonadati</taxon>
        <taxon>Pseudomonadota</taxon>
        <taxon>Betaproteobacteria</taxon>
        <taxon>Burkholderiales</taxon>
        <taxon>Comamonadaceae</taxon>
        <taxon>Acidovorax</taxon>
    </lineage>
</organism>
<reference evidence="5 6" key="1">
    <citation type="submission" date="2019-06" db="EMBL/GenBank/DDBJ databases">
        <title>Genomic Encyclopedia of Archaeal and Bacterial Type Strains, Phase II (KMG-II): from individual species to whole genera.</title>
        <authorList>
            <person name="Goeker M."/>
        </authorList>
    </citation>
    <scope>NUCLEOTIDE SEQUENCE [LARGE SCALE GENOMIC DNA]</scope>
    <source>
        <strain evidence="5 6">DSM 7270</strain>
    </source>
</reference>
<comment type="similarity">
    <text evidence="1 3">Belongs to the N-Me-Phe pilin family.</text>
</comment>
<keyword evidence="3" id="KW-0281">Fimbrium</keyword>
<dbReference type="SUPFAM" id="SSF54523">
    <property type="entry name" value="Pili subunits"/>
    <property type="match status" value="1"/>
</dbReference>
<dbReference type="InterPro" id="IPR012902">
    <property type="entry name" value="N_methyl_site"/>
</dbReference>
<name>A0A543L6W0_9BURK</name>
<keyword evidence="4" id="KW-1133">Transmembrane helix</keyword>
<dbReference type="InterPro" id="IPR045584">
    <property type="entry name" value="Pilin-like"/>
</dbReference>
<evidence type="ECO:0000256" key="4">
    <source>
        <dbReference type="SAM" id="Phobius"/>
    </source>
</evidence>
<sequence>MRAFQTGFTLIELMIVVAIIGILAAVALPAYQDYTVRARVSEAMGFIAEAKMAVHNNANHAAMGYAEAYGTSPAVGVADGILTVNSRNVVDVQISGTTGVIVATTSASAGNGTLVVSPYTGGTDVFGTGGAALATSVAGTPIPTPVSAIKWRCKALGALGFGLAGTMPSKYAPGECR</sequence>
<proteinExistence type="inferred from homology"/>
<evidence type="ECO:0000256" key="1">
    <source>
        <dbReference type="ARBA" id="ARBA00005233"/>
    </source>
</evidence>
<keyword evidence="4" id="KW-0472">Membrane</keyword>
<protein>
    <submittedName>
        <fullName evidence="5">Type IV pilus assembly protein PilA</fullName>
    </submittedName>
</protein>
<dbReference type="PANTHER" id="PTHR30093">
    <property type="entry name" value="GENERAL SECRETION PATHWAY PROTEIN G"/>
    <property type="match status" value="1"/>
</dbReference>
<keyword evidence="2" id="KW-0488">Methylation</keyword>
<dbReference type="PROSITE" id="PS00409">
    <property type="entry name" value="PROKAR_NTER_METHYL"/>
    <property type="match status" value="1"/>
</dbReference>
<accession>A0A543L6W0</accession>
<dbReference type="Proteomes" id="UP000316993">
    <property type="component" value="Unassembled WGS sequence"/>
</dbReference>
<dbReference type="AlphaFoldDB" id="A0A543L6W0"/>
<dbReference type="InterPro" id="IPR001082">
    <property type="entry name" value="Pilin"/>
</dbReference>
<evidence type="ECO:0000256" key="3">
    <source>
        <dbReference type="RuleBase" id="RU000389"/>
    </source>
</evidence>
<dbReference type="Pfam" id="PF00114">
    <property type="entry name" value="Pilin"/>
    <property type="match status" value="1"/>
</dbReference>
<dbReference type="RefSeq" id="WP_142082704.1">
    <property type="nucleotide sequence ID" value="NZ_CP117193.1"/>
</dbReference>
<dbReference type="GO" id="GO:0009289">
    <property type="term" value="C:pilus"/>
    <property type="evidence" value="ECO:0007669"/>
    <property type="project" value="InterPro"/>
</dbReference>
<dbReference type="NCBIfam" id="TIGR02532">
    <property type="entry name" value="IV_pilin_GFxxxE"/>
    <property type="match status" value="1"/>
</dbReference>
<dbReference type="Gene3D" id="3.30.700.10">
    <property type="entry name" value="Glycoprotein, Type 4 Pilin"/>
    <property type="match status" value="1"/>
</dbReference>
<dbReference type="Pfam" id="PF07963">
    <property type="entry name" value="N_methyl"/>
    <property type="match status" value="1"/>
</dbReference>
<evidence type="ECO:0000256" key="2">
    <source>
        <dbReference type="ARBA" id="ARBA00022481"/>
    </source>
</evidence>